<dbReference type="PANTHER" id="PTHR39664">
    <property type="match status" value="1"/>
</dbReference>
<accession>A0A0F9VGR1</accession>
<reference evidence="2" key="1">
    <citation type="journal article" date="2015" name="Nature">
        <title>Complex archaea that bridge the gap between prokaryotes and eukaryotes.</title>
        <authorList>
            <person name="Spang A."/>
            <person name="Saw J.H."/>
            <person name="Jorgensen S.L."/>
            <person name="Zaremba-Niedzwiedzka K."/>
            <person name="Martijn J."/>
            <person name="Lind A.E."/>
            <person name="van Eijk R."/>
            <person name="Schleper C."/>
            <person name="Guy L."/>
            <person name="Ettema T.J."/>
        </authorList>
    </citation>
    <scope>NUCLEOTIDE SEQUENCE</scope>
</reference>
<comment type="caution">
    <text evidence="2">The sequence shown here is derived from an EMBL/GenBank/DDBJ whole genome shotgun (WGS) entry which is preliminary data.</text>
</comment>
<dbReference type="CDD" id="cd18683">
    <property type="entry name" value="PIN_VapC-like"/>
    <property type="match status" value="1"/>
</dbReference>
<protein>
    <recommendedName>
        <fullName evidence="1">PIN domain-containing protein</fullName>
    </recommendedName>
</protein>
<name>A0A0F9VGR1_9ZZZZ</name>
<dbReference type="InterPro" id="IPR029060">
    <property type="entry name" value="PIN-like_dom_sf"/>
</dbReference>
<dbReference type="Pfam" id="PF01850">
    <property type="entry name" value="PIN"/>
    <property type="match status" value="1"/>
</dbReference>
<dbReference type="SUPFAM" id="SSF88723">
    <property type="entry name" value="PIN domain-like"/>
    <property type="match status" value="1"/>
</dbReference>
<evidence type="ECO:0000259" key="1">
    <source>
        <dbReference type="Pfam" id="PF01850"/>
    </source>
</evidence>
<dbReference type="InterPro" id="IPR002716">
    <property type="entry name" value="PIN_dom"/>
</dbReference>
<dbReference type="EMBL" id="LAZR01000356">
    <property type="protein sequence ID" value="KKN72716.1"/>
    <property type="molecule type" value="Genomic_DNA"/>
</dbReference>
<dbReference type="AlphaFoldDB" id="A0A0F9VGR1"/>
<evidence type="ECO:0000313" key="2">
    <source>
        <dbReference type="EMBL" id="KKN72716.1"/>
    </source>
</evidence>
<dbReference type="PANTHER" id="PTHR39664:SF2">
    <property type="entry name" value="NUCLEIC ACID-BINDING PROTEIN, CONTAINING PIN DOMAIN-RELATED"/>
    <property type="match status" value="1"/>
</dbReference>
<proteinExistence type="predicted"/>
<dbReference type="Gene3D" id="3.40.50.1010">
    <property type="entry name" value="5'-nuclease"/>
    <property type="match status" value="1"/>
</dbReference>
<organism evidence="2">
    <name type="scientific">marine sediment metagenome</name>
    <dbReference type="NCBI Taxonomy" id="412755"/>
    <lineage>
        <taxon>unclassified sequences</taxon>
        <taxon>metagenomes</taxon>
        <taxon>ecological metagenomes</taxon>
    </lineage>
</organism>
<gene>
    <name evidence="2" type="ORF">LCGC14_0407680</name>
</gene>
<feature type="domain" description="PIN" evidence="1">
    <location>
        <begin position="3"/>
        <end position="99"/>
    </location>
</feature>
<sequence>MKITVDTNVLLRAFIEDDPAQSQTAIETLEGAEIVAVSLQSLCEFAWVLKRQYEASRTDIASGIRALLDTQNVVVNRPAAEAGLTVLEAGGDFADGVIAYEGNWLGGETFVSFDKKAVKLLTDQGQSARLLG</sequence>